<evidence type="ECO:0000256" key="1">
    <source>
        <dbReference type="SAM" id="Phobius"/>
    </source>
</evidence>
<keyword evidence="4" id="KW-1185">Reference proteome</keyword>
<dbReference type="Gene3D" id="2.60.120.380">
    <property type="match status" value="1"/>
</dbReference>
<evidence type="ECO:0000313" key="4">
    <source>
        <dbReference type="Proteomes" id="UP000663623"/>
    </source>
</evidence>
<gene>
    <name evidence="3" type="ORF">CaldiYA01_15840</name>
</gene>
<keyword evidence="1" id="KW-1133">Transmembrane helix</keyword>
<dbReference type="Proteomes" id="UP000663623">
    <property type="component" value="Chromosome"/>
</dbReference>
<name>A0ABN6EAC6_9FIRM</name>
<sequence>MIKRVLKCLSRFLVLLIVFSLIFWYNKINRAYNASIPNGIPYKMEQEDNNSFSTANTVNAKNLVIGRIYQTTNSVQDKDYFKIYLNLGEVVSISFINAHQNVNYNIYLYNPSQSLVASSTNSTGKNEFIQYTVSSSGYYYILVSSSYGHSGSEYYYLQVMKTLYDTGNTNTSYNRNKAVNWAKDNANFKETYVCNGITFANFYNLGGDCTNFASITLYAGGISMIYSSATGIESNTNYWFYRTSSNRSTSWSGAEFFKRHWDNSSSKRAYQIRIYPVWYAYENFNSVVLGFLKEGDIVQHIDYDSDTFKDWVSYHSQIIVSKTSNDLLYAQHSVDQSGFYYGGSLKNYLNYRDPNIGWVILYRISAN</sequence>
<dbReference type="InterPro" id="IPR024301">
    <property type="entry name" value="Amidase_6"/>
</dbReference>
<dbReference type="RefSeq" id="WP_238480500.1">
    <property type="nucleotide sequence ID" value="NZ_AP024480.1"/>
</dbReference>
<dbReference type="EMBL" id="AP024480">
    <property type="protein sequence ID" value="BCS81624.1"/>
    <property type="molecule type" value="Genomic_DNA"/>
</dbReference>
<accession>A0ABN6EAC6</accession>
<dbReference type="SUPFAM" id="SSF89260">
    <property type="entry name" value="Collagen-binding domain"/>
    <property type="match status" value="1"/>
</dbReference>
<feature type="transmembrane region" description="Helical" evidence="1">
    <location>
        <begin position="12"/>
        <end position="28"/>
    </location>
</feature>
<evidence type="ECO:0000259" key="2">
    <source>
        <dbReference type="Pfam" id="PF12671"/>
    </source>
</evidence>
<organism evidence="3 4">
    <name type="scientific">Caldicellulosiruptor diazotrophicus</name>
    <dbReference type="NCBI Taxonomy" id="2806205"/>
    <lineage>
        <taxon>Bacteria</taxon>
        <taxon>Bacillati</taxon>
        <taxon>Bacillota</taxon>
        <taxon>Bacillota incertae sedis</taxon>
        <taxon>Caldicellulosiruptorales</taxon>
        <taxon>Caldicellulosiruptoraceae</taxon>
        <taxon>Caldicellulosiruptor</taxon>
    </lineage>
</organism>
<evidence type="ECO:0000313" key="3">
    <source>
        <dbReference type="EMBL" id="BCS81624.1"/>
    </source>
</evidence>
<feature type="domain" description="Putative amidase" evidence="2">
    <location>
        <begin position="172"/>
        <end position="336"/>
    </location>
</feature>
<keyword evidence="1" id="KW-0472">Membrane</keyword>
<dbReference type="Pfam" id="PF12671">
    <property type="entry name" value="Amidase_6"/>
    <property type="match status" value="1"/>
</dbReference>
<proteinExistence type="predicted"/>
<reference evidence="3 4" key="1">
    <citation type="submission" date="2021-02" db="EMBL/GenBank/DDBJ databases">
        <title>Nitrogen-fixing ability and nitrogen fixation related genes of thermophilic fermentative bacteria in the genus Caldicellulosiruptor.</title>
        <authorList>
            <person name="Chen Y."/>
            <person name="Nishihara A."/>
            <person name="Haruta S."/>
        </authorList>
    </citation>
    <scope>NUCLEOTIDE SEQUENCE [LARGE SCALE GENOMIC DNA]</scope>
    <source>
        <strain evidence="3 4">YA01</strain>
    </source>
</reference>
<keyword evidence="1" id="KW-0812">Transmembrane</keyword>
<protein>
    <recommendedName>
        <fullName evidence="2">Putative amidase domain-containing protein</fullName>
    </recommendedName>
</protein>